<dbReference type="AlphaFoldDB" id="A0A8E3MFE9"/>
<dbReference type="InterPro" id="IPR014340">
    <property type="entry name" value="LptA"/>
</dbReference>
<dbReference type="Gene3D" id="2.60.450.10">
    <property type="entry name" value="Lipopolysaccharide (LPS) transport protein A like domain"/>
    <property type="match status" value="1"/>
</dbReference>
<protein>
    <recommendedName>
        <fullName evidence="4">Lipopolysaccharide export system protein LptA</fullName>
    </recommendedName>
</protein>
<reference evidence="5" key="1">
    <citation type="submission" date="2017-06" db="EMBL/GenBank/DDBJ databases">
        <title>Genome sequencing of pathogenic and non-pathogenic strains within Bisgaard taxon 40.</title>
        <authorList>
            <person name="Ladner J.T."/>
            <person name="Lovett S.P."/>
            <person name="Koroleva G."/>
            <person name="Lorch J.M."/>
        </authorList>
    </citation>
    <scope>NUCLEOTIDE SEQUENCE</scope>
    <source>
        <strain evidence="5">27576-1-I1</strain>
    </source>
</reference>
<feature type="chain" id="PRO_5040558974" description="Lipopolysaccharide export system protein LptA" evidence="4">
    <location>
        <begin position="24"/>
        <end position="182"/>
    </location>
</feature>
<evidence type="ECO:0000256" key="3">
    <source>
        <dbReference type="ARBA" id="ARBA00022764"/>
    </source>
</evidence>
<dbReference type="HAMAP" id="MF_01914">
    <property type="entry name" value="LPS_assembly_LptA"/>
    <property type="match status" value="1"/>
</dbReference>
<keyword evidence="3 4" id="KW-0574">Periplasm</keyword>
<accession>A0A8E3MFE9</accession>
<feature type="signal peptide" evidence="4">
    <location>
        <begin position="1"/>
        <end position="23"/>
    </location>
</feature>
<dbReference type="NCBIfam" id="TIGR03002">
    <property type="entry name" value="outer_YhbN_LptA"/>
    <property type="match status" value="1"/>
</dbReference>
<dbReference type="GO" id="GO:0001530">
    <property type="term" value="F:lipopolysaccharide binding"/>
    <property type="evidence" value="ECO:0007669"/>
    <property type="project" value="InterPro"/>
</dbReference>
<dbReference type="Pfam" id="PF03968">
    <property type="entry name" value="LptD_N"/>
    <property type="match status" value="1"/>
</dbReference>
<keyword evidence="1 4" id="KW-0813">Transport</keyword>
<organism evidence="5 6">
    <name type="scientific">Mergibacter septicus</name>
    <dbReference type="NCBI Taxonomy" id="221402"/>
    <lineage>
        <taxon>Bacteria</taxon>
        <taxon>Pseudomonadati</taxon>
        <taxon>Pseudomonadota</taxon>
        <taxon>Gammaproteobacteria</taxon>
        <taxon>Pasteurellales</taxon>
        <taxon>Pasteurellaceae</taxon>
        <taxon>Mergibacter</taxon>
    </lineage>
</organism>
<sequence precursor="true">MKLSHNHIFLTLALMFSTTTLFALTNDSQQPINVVSNKQTLDLEKNLVTFTDQVVITQGSMKINADKVIIIRSNKKDNNKNTDLIEAFGKPVTFQQQLDNGKLVQGKADKVHYDVAKEFLQLSGNASLQQQDSKISGNLITYDVKKQQLKAGFDGSRVKTVLLPNQLQQARNPKTAPQSTQQ</sequence>
<dbReference type="GO" id="GO:0015920">
    <property type="term" value="P:lipopolysaccharide transport"/>
    <property type="evidence" value="ECO:0007669"/>
    <property type="project" value="UniProtKB-UniRule"/>
</dbReference>
<dbReference type="GO" id="GO:0043165">
    <property type="term" value="P:Gram-negative-bacterium-type cell outer membrane assembly"/>
    <property type="evidence" value="ECO:0007669"/>
    <property type="project" value="UniProtKB-UniRule"/>
</dbReference>
<evidence type="ECO:0000313" key="5">
    <source>
        <dbReference type="EMBL" id="QDJ14176.1"/>
    </source>
</evidence>
<gene>
    <name evidence="4 5" type="primary">lptA</name>
    <name evidence="5" type="ORF">CEP48_01495</name>
</gene>
<keyword evidence="6" id="KW-1185">Reference proteome</keyword>
<evidence type="ECO:0000313" key="6">
    <source>
        <dbReference type="Proteomes" id="UP000955338"/>
    </source>
</evidence>
<dbReference type="GO" id="GO:0009279">
    <property type="term" value="C:cell outer membrane"/>
    <property type="evidence" value="ECO:0007669"/>
    <property type="project" value="TreeGrafter"/>
</dbReference>
<comment type="similarity">
    <text evidence="4">Belongs to the LptA family.</text>
</comment>
<dbReference type="RefSeq" id="WP_261919741.1">
    <property type="nucleotide sequence ID" value="NZ_CP022010.1"/>
</dbReference>
<dbReference type="Proteomes" id="UP000955338">
    <property type="component" value="Chromosome"/>
</dbReference>
<dbReference type="GO" id="GO:0017089">
    <property type="term" value="F:glycolipid transfer activity"/>
    <property type="evidence" value="ECO:0007669"/>
    <property type="project" value="TreeGrafter"/>
</dbReference>
<dbReference type="EMBL" id="CP022011">
    <property type="protein sequence ID" value="QDJ14176.1"/>
    <property type="molecule type" value="Genomic_DNA"/>
</dbReference>
<evidence type="ECO:0000256" key="1">
    <source>
        <dbReference type="ARBA" id="ARBA00022448"/>
    </source>
</evidence>
<dbReference type="PANTHER" id="PTHR36504">
    <property type="entry name" value="LIPOPOLYSACCHARIDE EXPORT SYSTEM PROTEIN LPTA"/>
    <property type="match status" value="1"/>
</dbReference>
<comment type="function">
    <text evidence="4">Involved in the assembly of lipopolysaccharide (LPS). Required for the translocation of LPS from the inner membrane to the outer membrane. May form a bridge between the inner membrane and the outer membrane, via interactions with LptC and LptD, thereby facilitating LPS transfer across the periplasm.</text>
</comment>
<keyword evidence="2 4" id="KW-0732">Signal</keyword>
<name>A0A8E3MFE9_9PAST</name>
<dbReference type="PANTHER" id="PTHR36504:SF1">
    <property type="entry name" value="LIPOPOLYSACCHARIDE EXPORT SYSTEM PROTEIN LPTA"/>
    <property type="match status" value="1"/>
</dbReference>
<evidence type="ECO:0000256" key="2">
    <source>
        <dbReference type="ARBA" id="ARBA00022729"/>
    </source>
</evidence>
<dbReference type="InterPro" id="IPR005653">
    <property type="entry name" value="OstA-like_N"/>
</dbReference>
<proteinExistence type="inferred from homology"/>
<comment type="subunit">
    <text evidence="4">Component of the lipopolysaccharide transport and assembly complex.</text>
</comment>
<dbReference type="InterPro" id="IPR052037">
    <property type="entry name" value="LPS_export_LptA"/>
</dbReference>
<comment type="subcellular location">
    <subcellularLocation>
        <location evidence="4">Periplasm</location>
    </subcellularLocation>
</comment>
<evidence type="ECO:0000256" key="4">
    <source>
        <dbReference type="HAMAP-Rule" id="MF_01914"/>
    </source>
</evidence>
<dbReference type="GO" id="GO:0030288">
    <property type="term" value="C:outer membrane-bounded periplasmic space"/>
    <property type="evidence" value="ECO:0007669"/>
    <property type="project" value="TreeGrafter"/>
</dbReference>